<accession>A0A4R8RCW6</accession>
<dbReference type="AlphaFoldDB" id="A0A4R8RCW6"/>
<dbReference type="EC" id="1.16.1.9" evidence="3"/>
<dbReference type="SUPFAM" id="SSF52343">
    <property type="entry name" value="Ferredoxin reductase-like, C-terminal NADP-linked domain"/>
    <property type="match status" value="1"/>
</dbReference>
<evidence type="ECO:0000256" key="7">
    <source>
        <dbReference type="ARBA" id="ARBA00022982"/>
    </source>
</evidence>
<proteinExistence type="inferred from homology"/>
<feature type="transmembrane region" description="Helical" evidence="14">
    <location>
        <begin position="79"/>
        <end position="99"/>
    </location>
</feature>
<keyword evidence="7" id="KW-0249">Electron transport</keyword>
<feature type="transmembrane region" description="Helical" evidence="14">
    <location>
        <begin position="25"/>
        <end position="43"/>
    </location>
</feature>
<evidence type="ECO:0000256" key="6">
    <source>
        <dbReference type="ARBA" id="ARBA00022692"/>
    </source>
</evidence>
<evidence type="ECO:0000256" key="2">
    <source>
        <dbReference type="ARBA" id="ARBA00006278"/>
    </source>
</evidence>
<keyword evidence="6 14" id="KW-0812">Transmembrane</keyword>
<dbReference type="Proteomes" id="UP000295703">
    <property type="component" value="Unassembled WGS sequence"/>
</dbReference>
<comment type="caution">
    <text evidence="16">The sequence shown here is derived from an EMBL/GenBank/DDBJ whole genome shotgun (WGS) entry which is preliminary data.</text>
</comment>
<evidence type="ECO:0000256" key="1">
    <source>
        <dbReference type="ARBA" id="ARBA00004651"/>
    </source>
</evidence>
<dbReference type="InterPro" id="IPR051410">
    <property type="entry name" value="Ferric/Cupric_Reductase"/>
</dbReference>
<evidence type="ECO:0000256" key="14">
    <source>
        <dbReference type="SAM" id="Phobius"/>
    </source>
</evidence>
<dbReference type="GO" id="GO:0005886">
    <property type="term" value="C:plasma membrane"/>
    <property type="evidence" value="ECO:0007669"/>
    <property type="project" value="UniProtKB-SubCell"/>
</dbReference>
<keyword evidence="17" id="KW-1185">Reference proteome</keyword>
<dbReference type="SFLD" id="SFLDG01168">
    <property type="entry name" value="Ferric_reductase_subgroup_(FRE"/>
    <property type="match status" value="1"/>
</dbReference>
<name>A0A4R8RCW6_COLTR</name>
<feature type="transmembrane region" description="Helical" evidence="14">
    <location>
        <begin position="120"/>
        <end position="138"/>
    </location>
</feature>
<dbReference type="PANTHER" id="PTHR32361:SF9">
    <property type="entry name" value="FERRIC REDUCTASE TRANSMEMBRANE COMPONENT 3-RELATED"/>
    <property type="match status" value="1"/>
</dbReference>
<dbReference type="InterPro" id="IPR017927">
    <property type="entry name" value="FAD-bd_FR_type"/>
</dbReference>
<organism evidence="16 17">
    <name type="scientific">Colletotrichum trifolii</name>
    <dbReference type="NCBI Taxonomy" id="5466"/>
    <lineage>
        <taxon>Eukaryota</taxon>
        <taxon>Fungi</taxon>
        <taxon>Dikarya</taxon>
        <taxon>Ascomycota</taxon>
        <taxon>Pezizomycotina</taxon>
        <taxon>Sordariomycetes</taxon>
        <taxon>Hypocreomycetidae</taxon>
        <taxon>Glomerellales</taxon>
        <taxon>Glomerellaceae</taxon>
        <taxon>Colletotrichum</taxon>
        <taxon>Colletotrichum orbiculare species complex</taxon>
    </lineage>
</organism>
<dbReference type="InterPro" id="IPR013130">
    <property type="entry name" value="Fe3_Rdtase_TM_dom"/>
</dbReference>
<evidence type="ECO:0000256" key="4">
    <source>
        <dbReference type="ARBA" id="ARBA00022448"/>
    </source>
</evidence>
<evidence type="ECO:0000256" key="8">
    <source>
        <dbReference type="ARBA" id="ARBA00022989"/>
    </source>
</evidence>
<dbReference type="InterPro" id="IPR013112">
    <property type="entry name" value="FAD-bd_8"/>
</dbReference>
<evidence type="ECO:0000313" key="17">
    <source>
        <dbReference type="Proteomes" id="UP000295703"/>
    </source>
</evidence>
<dbReference type="InterPro" id="IPR017938">
    <property type="entry name" value="Riboflavin_synthase-like_b-brl"/>
</dbReference>
<comment type="similarity">
    <text evidence="2">Belongs to the ferric reductase (FRE) family.</text>
</comment>
<dbReference type="CDD" id="cd06186">
    <property type="entry name" value="NOX_Duox_like_FAD_NADP"/>
    <property type="match status" value="1"/>
</dbReference>
<comment type="subcellular location">
    <subcellularLocation>
        <location evidence="1">Cell membrane</location>
        <topology evidence="1">Multi-pass membrane protein</topology>
    </subcellularLocation>
</comment>
<evidence type="ECO:0000259" key="15">
    <source>
        <dbReference type="PROSITE" id="PS51384"/>
    </source>
</evidence>
<evidence type="ECO:0000256" key="3">
    <source>
        <dbReference type="ARBA" id="ARBA00012668"/>
    </source>
</evidence>
<reference evidence="16 17" key="1">
    <citation type="submission" date="2018-12" db="EMBL/GenBank/DDBJ databases">
        <title>Genome sequence and assembly of Colletotrichum trifolii.</title>
        <authorList>
            <person name="Gan P."/>
            <person name="Shirasu K."/>
        </authorList>
    </citation>
    <scope>NUCLEOTIDE SEQUENCE [LARGE SCALE GENOMIC DNA]</scope>
    <source>
        <strain evidence="16 17">543-2</strain>
    </source>
</reference>
<feature type="transmembrane region" description="Helical" evidence="14">
    <location>
        <begin position="158"/>
        <end position="178"/>
    </location>
</feature>
<keyword evidence="8 14" id="KW-1133">Transmembrane helix</keyword>
<dbReference type="GO" id="GO:0006879">
    <property type="term" value="P:intracellular iron ion homeostasis"/>
    <property type="evidence" value="ECO:0007669"/>
    <property type="project" value="TreeGrafter"/>
</dbReference>
<feature type="transmembrane region" description="Helical" evidence="14">
    <location>
        <begin position="217"/>
        <end position="235"/>
    </location>
</feature>
<dbReference type="SUPFAM" id="SSF63380">
    <property type="entry name" value="Riboflavin synthase domain-like"/>
    <property type="match status" value="1"/>
</dbReference>
<keyword evidence="5" id="KW-1003">Cell membrane</keyword>
<feature type="domain" description="FAD-binding FR-type" evidence="15">
    <location>
        <begin position="253"/>
        <end position="368"/>
    </location>
</feature>
<dbReference type="Gene3D" id="3.40.50.80">
    <property type="entry name" value="Nucleotide-binding domain of ferredoxin-NADP reductase (FNR) module"/>
    <property type="match status" value="1"/>
</dbReference>
<protein>
    <recommendedName>
        <fullName evidence="3">ferric-chelate reductase (NADPH)</fullName>
        <ecNumber evidence="3">1.16.1.9</ecNumber>
    </recommendedName>
</protein>
<dbReference type="GO" id="GO:0015677">
    <property type="term" value="P:copper ion import"/>
    <property type="evidence" value="ECO:0007669"/>
    <property type="project" value="TreeGrafter"/>
</dbReference>
<dbReference type="InterPro" id="IPR013121">
    <property type="entry name" value="Fe_red_NAD-bd_6"/>
</dbReference>
<keyword evidence="11 14" id="KW-0472">Membrane</keyword>
<gene>
    <name evidence="16" type="primary">CFL1</name>
    <name evidence="16" type="ORF">CTRI78_v006336</name>
</gene>
<keyword evidence="4" id="KW-0813">Transport</keyword>
<evidence type="ECO:0000256" key="12">
    <source>
        <dbReference type="ARBA" id="ARBA00023180"/>
    </source>
</evidence>
<evidence type="ECO:0000313" key="16">
    <source>
        <dbReference type="EMBL" id="TDZ54458.1"/>
    </source>
</evidence>
<comment type="catalytic activity">
    <reaction evidence="13">
        <text>2 a Fe(II)-siderophore + NADP(+) + H(+) = 2 a Fe(III)-siderophore + NADPH</text>
        <dbReference type="Rhea" id="RHEA:28795"/>
        <dbReference type="Rhea" id="RHEA-COMP:11342"/>
        <dbReference type="Rhea" id="RHEA-COMP:11344"/>
        <dbReference type="ChEBI" id="CHEBI:15378"/>
        <dbReference type="ChEBI" id="CHEBI:29033"/>
        <dbReference type="ChEBI" id="CHEBI:29034"/>
        <dbReference type="ChEBI" id="CHEBI:57783"/>
        <dbReference type="ChEBI" id="CHEBI:58349"/>
        <dbReference type="EC" id="1.16.1.9"/>
    </reaction>
</comment>
<keyword evidence="12" id="KW-0325">Glycoprotein</keyword>
<dbReference type="InterPro" id="IPR039261">
    <property type="entry name" value="FNR_nucleotide-bd"/>
</dbReference>
<dbReference type="GO" id="GO:0006826">
    <property type="term" value="P:iron ion transport"/>
    <property type="evidence" value="ECO:0007669"/>
    <property type="project" value="TreeGrafter"/>
</dbReference>
<dbReference type="GO" id="GO:0052851">
    <property type="term" value="F:ferric-chelate reductase (NADPH) activity"/>
    <property type="evidence" value="ECO:0007669"/>
    <property type="project" value="UniProtKB-EC"/>
</dbReference>
<dbReference type="Pfam" id="PF01794">
    <property type="entry name" value="Ferric_reduct"/>
    <property type="match status" value="1"/>
</dbReference>
<feature type="transmembrane region" description="Helical" evidence="14">
    <location>
        <begin position="190"/>
        <end position="211"/>
    </location>
</feature>
<dbReference type="SFLD" id="SFLDS00052">
    <property type="entry name" value="Ferric_Reductase_Domain"/>
    <property type="match status" value="1"/>
</dbReference>
<evidence type="ECO:0000256" key="11">
    <source>
        <dbReference type="ARBA" id="ARBA00023136"/>
    </source>
</evidence>
<keyword evidence="10" id="KW-0406">Ion transport</keyword>
<sequence>MTMQLDELRLCSGPKQVCNEKTLKLYTTFIFGLVLFVVLVRWLREYLSTNASRPSDAFFGRKNEAVLQRLWHLEKPLDWAWFGRPTLGLTMLVAIYLVANATLSSMNLALNWVNHWASRFGWMTAANMVLCVFFGLKNTPLSLVTPVSHSQLNILHRIVGYTAVLFLVLHAVFYTVRYGRLGDWANLVKVENLEGIGAGIAMLVLLMGIFRHRGYELFLVSHVVGFIAALVLAALHRPNWAKKLPAAMMLTGAMWVLDRIIRAVGVLRNLLNNRVTFMPLADGATRLLLEKPGPERALPGSHCFLWIPRIRMFESHPFTIVSNDHSGLELVMKSHRGFTGAVGTFAAANPERTAWGSVDGSYGSCPDTDKYDKLVLVAGGSGAAFTFGLVNRMLNRCERPKLQSVDFYWAVRRKEHLSWFAKHLRNLAKAGPAINVTLFVTDEPSTSSSQARTGAASQYDARNREETSLLSASKGSCYNAITGLEETSILRLEEPGLSIGFRKMNIAAIMDNAMEEVQVNQRVLVATCGPRGLMDAVENSVCGWREKTQDIRLDVHCEDF</sequence>
<dbReference type="EMBL" id="RYZW01000059">
    <property type="protein sequence ID" value="TDZ54458.1"/>
    <property type="molecule type" value="Genomic_DNA"/>
</dbReference>
<evidence type="ECO:0000256" key="10">
    <source>
        <dbReference type="ARBA" id="ARBA00023065"/>
    </source>
</evidence>
<dbReference type="PANTHER" id="PTHR32361">
    <property type="entry name" value="FERRIC/CUPRIC REDUCTASE TRANSMEMBRANE COMPONENT"/>
    <property type="match status" value="1"/>
</dbReference>
<dbReference type="PROSITE" id="PS51384">
    <property type="entry name" value="FAD_FR"/>
    <property type="match status" value="1"/>
</dbReference>
<keyword evidence="9" id="KW-0560">Oxidoreductase</keyword>
<evidence type="ECO:0000256" key="5">
    <source>
        <dbReference type="ARBA" id="ARBA00022475"/>
    </source>
</evidence>
<dbReference type="Pfam" id="PF08022">
    <property type="entry name" value="FAD_binding_8"/>
    <property type="match status" value="1"/>
</dbReference>
<dbReference type="Pfam" id="PF08030">
    <property type="entry name" value="NAD_binding_6"/>
    <property type="match status" value="1"/>
</dbReference>
<dbReference type="STRING" id="5466.A0A4R8RCW6"/>
<evidence type="ECO:0000256" key="9">
    <source>
        <dbReference type="ARBA" id="ARBA00023002"/>
    </source>
</evidence>
<evidence type="ECO:0000256" key="13">
    <source>
        <dbReference type="ARBA" id="ARBA00048483"/>
    </source>
</evidence>